<organism evidence="1 2">
    <name type="scientific">Micromonospora ureilytica</name>
    <dbReference type="NCBI Taxonomy" id="709868"/>
    <lineage>
        <taxon>Bacteria</taxon>
        <taxon>Bacillati</taxon>
        <taxon>Actinomycetota</taxon>
        <taxon>Actinomycetes</taxon>
        <taxon>Micromonosporales</taxon>
        <taxon>Micromonosporaceae</taxon>
        <taxon>Micromonospora</taxon>
    </lineage>
</organism>
<evidence type="ECO:0000313" key="2">
    <source>
        <dbReference type="Proteomes" id="UP000614915"/>
    </source>
</evidence>
<dbReference type="Gene3D" id="3.30.429.10">
    <property type="entry name" value="Macrophage Migration Inhibitory Factor"/>
    <property type="match status" value="1"/>
</dbReference>
<gene>
    <name evidence="1" type="ORF">IW248_001003</name>
</gene>
<accession>A0ABS0JCF5</accession>
<dbReference type="Proteomes" id="UP000614915">
    <property type="component" value="Unassembled WGS sequence"/>
</dbReference>
<dbReference type="EMBL" id="JADOTX010000001">
    <property type="protein sequence ID" value="MBG6064716.1"/>
    <property type="molecule type" value="Genomic_DNA"/>
</dbReference>
<dbReference type="RefSeq" id="WP_196925870.1">
    <property type="nucleotide sequence ID" value="NZ_CP108567.1"/>
</dbReference>
<dbReference type="Pfam" id="PF14552">
    <property type="entry name" value="Tautomerase_2"/>
    <property type="match status" value="1"/>
</dbReference>
<evidence type="ECO:0000313" key="1">
    <source>
        <dbReference type="EMBL" id="MBG6064716.1"/>
    </source>
</evidence>
<reference evidence="1 2" key="1">
    <citation type="submission" date="2020-11" db="EMBL/GenBank/DDBJ databases">
        <title>Sequencing the genomes of 1000 actinobacteria strains.</title>
        <authorList>
            <person name="Klenk H.-P."/>
        </authorList>
    </citation>
    <scope>NUCLEOTIDE SEQUENCE [LARGE SCALE GENOMIC DNA]</scope>
    <source>
        <strain evidence="1 2">DSM 101692</strain>
    </source>
</reference>
<dbReference type="PANTHER" id="PTHR38460">
    <property type="entry name" value="TAUTOMERASE YOLI-RELATED"/>
    <property type="match status" value="1"/>
</dbReference>
<dbReference type="InterPro" id="IPR037479">
    <property type="entry name" value="Tauto_MSAD"/>
</dbReference>
<sequence>MPITRIAIRAGKPETYKKALLDQIYEAMRETVQIKDGDRFMTITEHDESAFAHGDFLGIQRSDDLVQIQVFWTSGKSAEAKLAMYRAIVERLGREPGVRPEDVLISVVETGAENWSFGNGEAQLAK</sequence>
<proteinExistence type="predicted"/>
<dbReference type="PANTHER" id="PTHR38460:SF1">
    <property type="entry name" value="TAUTOMERASE YOLI-RELATED"/>
    <property type="match status" value="1"/>
</dbReference>
<protein>
    <submittedName>
        <fullName evidence="1">Phenylpyruvate tautomerase PptA (4-oxalocrotonate tautomerase family)</fullName>
    </submittedName>
</protein>
<dbReference type="SUPFAM" id="SSF55331">
    <property type="entry name" value="Tautomerase/MIF"/>
    <property type="match status" value="1"/>
</dbReference>
<comment type="caution">
    <text evidence="1">The sequence shown here is derived from an EMBL/GenBank/DDBJ whole genome shotgun (WGS) entry which is preliminary data.</text>
</comment>
<name>A0ABS0JCF5_9ACTN</name>
<keyword evidence="2" id="KW-1185">Reference proteome</keyword>
<dbReference type="InterPro" id="IPR014347">
    <property type="entry name" value="Tautomerase/MIF_sf"/>
</dbReference>